<organism evidence="1 2">
    <name type="scientific">Trematosphaeria pertusa</name>
    <dbReference type="NCBI Taxonomy" id="390896"/>
    <lineage>
        <taxon>Eukaryota</taxon>
        <taxon>Fungi</taxon>
        <taxon>Dikarya</taxon>
        <taxon>Ascomycota</taxon>
        <taxon>Pezizomycotina</taxon>
        <taxon>Dothideomycetes</taxon>
        <taxon>Pleosporomycetidae</taxon>
        <taxon>Pleosporales</taxon>
        <taxon>Massarineae</taxon>
        <taxon>Trematosphaeriaceae</taxon>
        <taxon>Trematosphaeria</taxon>
    </lineage>
</organism>
<name>A0A6A6IRL5_9PLEO</name>
<sequence length="89" mass="10044">MAHAPMSHAQYSLALPLMLPMTQSTHRGSFMLIDGRPVILRGHIRCLAQGRMRPHHHLTQSALSVPSSTSRTFFPTTRQHLHIRNIIEG</sequence>
<evidence type="ECO:0000313" key="1">
    <source>
        <dbReference type="EMBL" id="KAF2253111.1"/>
    </source>
</evidence>
<dbReference type="Proteomes" id="UP000800094">
    <property type="component" value="Unassembled WGS sequence"/>
</dbReference>
<accession>A0A6A6IRL5</accession>
<protein>
    <submittedName>
        <fullName evidence="1">Uncharacterized protein</fullName>
    </submittedName>
</protein>
<evidence type="ECO:0000313" key="2">
    <source>
        <dbReference type="Proteomes" id="UP000800094"/>
    </source>
</evidence>
<dbReference type="EMBL" id="ML987191">
    <property type="protein sequence ID" value="KAF2253111.1"/>
    <property type="molecule type" value="Genomic_DNA"/>
</dbReference>
<dbReference type="RefSeq" id="XP_033688115.1">
    <property type="nucleotide sequence ID" value="XM_033820698.1"/>
</dbReference>
<proteinExistence type="predicted"/>
<keyword evidence="2" id="KW-1185">Reference proteome</keyword>
<reference evidence="1" key="1">
    <citation type="journal article" date="2020" name="Stud. Mycol.">
        <title>101 Dothideomycetes genomes: a test case for predicting lifestyles and emergence of pathogens.</title>
        <authorList>
            <person name="Haridas S."/>
            <person name="Albert R."/>
            <person name="Binder M."/>
            <person name="Bloem J."/>
            <person name="Labutti K."/>
            <person name="Salamov A."/>
            <person name="Andreopoulos B."/>
            <person name="Baker S."/>
            <person name="Barry K."/>
            <person name="Bills G."/>
            <person name="Bluhm B."/>
            <person name="Cannon C."/>
            <person name="Castanera R."/>
            <person name="Culley D."/>
            <person name="Daum C."/>
            <person name="Ezra D."/>
            <person name="Gonzalez J."/>
            <person name="Henrissat B."/>
            <person name="Kuo A."/>
            <person name="Liang C."/>
            <person name="Lipzen A."/>
            <person name="Lutzoni F."/>
            <person name="Magnuson J."/>
            <person name="Mondo S."/>
            <person name="Nolan M."/>
            <person name="Ohm R."/>
            <person name="Pangilinan J."/>
            <person name="Park H.-J."/>
            <person name="Ramirez L."/>
            <person name="Alfaro M."/>
            <person name="Sun H."/>
            <person name="Tritt A."/>
            <person name="Yoshinaga Y."/>
            <person name="Zwiers L.-H."/>
            <person name="Turgeon B."/>
            <person name="Goodwin S."/>
            <person name="Spatafora J."/>
            <person name="Crous P."/>
            <person name="Grigoriev I."/>
        </authorList>
    </citation>
    <scope>NUCLEOTIDE SEQUENCE</scope>
    <source>
        <strain evidence="1">CBS 122368</strain>
    </source>
</reference>
<dbReference type="AlphaFoldDB" id="A0A6A6IRL5"/>
<gene>
    <name evidence="1" type="ORF">BU26DRAFT_215113</name>
</gene>
<dbReference type="GeneID" id="54574028"/>